<dbReference type="PANTHER" id="PTHR23028:SF53">
    <property type="entry name" value="ACYL_TRANSF_3 DOMAIN-CONTAINING PROTEIN"/>
    <property type="match status" value="1"/>
</dbReference>
<dbReference type="EMBL" id="FNSN01000003">
    <property type="protein sequence ID" value="SEB79699.1"/>
    <property type="molecule type" value="Genomic_DNA"/>
</dbReference>
<organism evidence="4 5">
    <name type="scientific">Arthrobacter woluwensis</name>
    <dbReference type="NCBI Taxonomy" id="156980"/>
    <lineage>
        <taxon>Bacteria</taxon>
        <taxon>Bacillati</taxon>
        <taxon>Actinomycetota</taxon>
        <taxon>Actinomycetes</taxon>
        <taxon>Micrococcales</taxon>
        <taxon>Micrococcaceae</taxon>
        <taxon>Arthrobacter</taxon>
    </lineage>
</organism>
<feature type="transmembrane region" description="Helical" evidence="1">
    <location>
        <begin position="203"/>
        <end position="222"/>
    </location>
</feature>
<dbReference type="Pfam" id="PF19040">
    <property type="entry name" value="SGNH"/>
    <property type="match status" value="1"/>
</dbReference>
<feature type="transmembrane region" description="Helical" evidence="1">
    <location>
        <begin position="169"/>
        <end position="191"/>
    </location>
</feature>
<dbReference type="GO" id="GO:0016747">
    <property type="term" value="F:acyltransferase activity, transferring groups other than amino-acyl groups"/>
    <property type="evidence" value="ECO:0007669"/>
    <property type="project" value="InterPro"/>
</dbReference>
<keyword evidence="1" id="KW-0472">Membrane</keyword>
<evidence type="ECO:0000259" key="3">
    <source>
        <dbReference type="Pfam" id="PF19040"/>
    </source>
</evidence>
<feature type="domain" description="Acyltransferase 3" evidence="2">
    <location>
        <begin position="41"/>
        <end position="373"/>
    </location>
</feature>
<protein>
    <submittedName>
        <fullName evidence="4">Peptidoglycan/LPS O-acetylase OafA/YrhL, contains acyltransferase and SGNH-hydrolase domains</fullName>
    </submittedName>
</protein>
<dbReference type="Proteomes" id="UP000182652">
    <property type="component" value="Unassembled WGS sequence"/>
</dbReference>
<dbReference type="STRING" id="156980.SAMN04489745_1273"/>
<reference evidence="4 5" key="1">
    <citation type="submission" date="2016-10" db="EMBL/GenBank/DDBJ databases">
        <authorList>
            <person name="de Groot N.N."/>
        </authorList>
    </citation>
    <scope>NUCLEOTIDE SEQUENCE [LARGE SCALE GENOMIC DNA]</scope>
    <source>
        <strain evidence="4 5">DSM 10495</strain>
    </source>
</reference>
<dbReference type="InterPro" id="IPR043968">
    <property type="entry name" value="SGNH"/>
</dbReference>
<evidence type="ECO:0000313" key="5">
    <source>
        <dbReference type="Proteomes" id="UP000182652"/>
    </source>
</evidence>
<dbReference type="AlphaFoldDB" id="A0A1H4M9J5"/>
<feature type="transmembrane region" description="Helical" evidence="1">
    <location>
        <begin position="324"/>
        <end position="343"/>
    </location>
</feature>
<name>A0A1H4M9J5_9MICC</name>
<feature type="transmembrane region" description="Helical" evidence="1">
    <location>
        <begin position="105"/>
        <end position="124"/>
    </location>
</feature>
<keyword evidence="4" id="KW-0378">Hydrolase</keyword>
<accession>A0A1H4M9J5</accession>
<keyword evidence="4" id="KW-0808">Transferase</keyword>
<sequence>MPQQNFSESLMSRRQESLARGRRRAGADAAVKNHERSFRPEIQGLRALAVLMVVTYHVWMGRVSGGVDVFLFISAFLMTLQFVRKHDRGVRTNLLRHYLHVFWRLLPLAALVILAVLIVGRSLYPATQWGGLLTQAWSSLLYAENWTLKALAVDYYADNHALASPLQHFWSLSIQGQVFILWPLIFLVSSGVARARGIGYRKLLAFVFGAVLLLSLTFSIWYTATSQAEAYFDTFARLWEFALGSLLALGLKHLALPVMVRVVLGWAGVVAMLACGFVIDVQGAFPGVAALWPTLSAAAVIVAGWTGSPFGVDRILSSKPLLSLGGNSYALYLWHWPVLVFALMVRERENADGKLGFAVVVLSLALAYASTWLVEKRLRTWSWPDLRGRNALAACAAVVALVSAPLGYWQLNHNAKVSAPISATERDNPGARTLDPDYVARSSPDAPVMPPAEKVATDWVSLDGPCPEELKPKGGREVVERCGFQAPPSGEASKTVMMLGHSHAEQFMAAVKPLAAQENWNLIAQQKGGCAFSPVEATGDKACDEYNRDVWSYVQQVKPDLVITMATQSVPDSPREELSAGFESMAQELEKLGIEVLGIRDNPRSARNLSTCAIAKGDDDPSCSLERSSVVASEPVYEDEKYGESLGFVKFMDLTDRICTTSACPPKVGNIWVYLDENHLTGTYAASLAPAFEERYGALFGS</sequence>
<proteinExistence type="predicted"/>
<dbReference type="InterPro" id="IPR050879">
    <property type="entry name" value="Acyltransferase_3"/>
</dbReference>
<keyword evidence="1" id="KW-1133">Transmembrane helix</keyword>
<feature type="transmembrane region" description="Helical" evidence="1">
    <location>
        <begin position="65"/>
        <end position="84"/>
    </location>
</feature>
<evidence type="ECO:0000259" key="2">
    <source>
        <dbReference type="Pfam" id="PF01757"/>
    </source>
</evidence>
<dbReference type="GO" id="GO:0016787">
    <property type="term" value="F:hydrolase activity"/>
    <property type="evidence" value="ECO:0007669"/>
    <property type="project" value="UniProtKB-KW"/>
</dbReference>
<dbReference type="GO" id="GO:0016020">
    <property type="term" value="C:membrane"/>
    <property type="evidence" value="ECO:0007669"/>
    <property type="project" value="TreeGrafter"/>
</dbReference>
<dbReference type="RefSeq" id="WP_066211402.1">
    <property type="nucleotide sequence ID" value="NZ_FNSN01000003.1"/>
</dbReference>
<dbReference type="PANTHER" id="PTHR23028">
    <property type="entry name" value="ACETYLTRANSFERASE"/>
    <property type="match status" value="1"/>
</dbReference>
<gene>
    <name evidence="4" type="ORF">SAMN04489745_1273</name>
</gene>
<keyword evidence="5" id="KW-1185">Reference proteome</keyword>
<dbReference type="GO" id="GO:0009103">
    <property type="term" value="P:lipopolysaccharide biosynthetic process"/>
    <property type="evidence" value="ECO:0007669"/>
    <property type="project" value="TreeGrafter"/>
</dbReference>
<keyword evidence="1" id="KW-0812">Transmembrane</keyword>
<keyword evidence="4" id="KW-0012">Acyltransferase</keyword>
<evidence type="ECO:0000313" key="4">
    <source>
        <dbReference type="EMBL" id="SEB79699.1"/>
    </source>
</evidence>
<feature type="transmembrane region" description="Helical" evidence="1">
    <location>
        <begin position="258"/>
        <end position="279"/>
    </location>
</feature>
<evidence type="ECO:0000256" key="1">
    <source>
        <dbReference type="SAM" id="Phobius"/>
    </source>
</evidence>
<dbReference type="Pfam" id="PF01757">
    <property type="entry name" value="Acyl_transf_3"/>
    <property type="match status" value="1"/>
</dbReference>
<feature type="domain" description="SGNH" evidence="3">
    <location>
        <begin position="478"/>
        <end position="693"/>
    </location>
</feature>
<feature type="transmembrane region" description="Helical" evidence="1">
    <location>
        <begin position="355"/>
        <end position="374"/>
    </location>
</feature>
<feature type="transmembrane region" description="Helical" evidence="1">
    <location>
        <begin position="291"/>
        <end position="312"/>
    </location>
</feature>
<dbReference type="InterPro" id="IPR002656">
    <property type="entry name" value="Acyl_transf_3_dom"/>
</dbReference>